<keyword evidence="1" id="KW-0472">Membrane</keyword>
<feature type="transmembrane region" description="Helical" evidence="1">
    <location>
        <begin position="133"/>
        <end position="153"/>
    </location>
</feature>
<proteinExistence type="predicted"/>
<feature type="transmembrane region" description="Helical" evidence="1">
    <location>
        <begin position="165"/>
        <end position="183"/>
    </location>
</feature>
<sequence length="219" mass="25354">MLDFIRHHWYDLGVISFIVSARYFHLNRSKLTTTQKFLLLNFMTVLVHQFEEYRFPGGFPAAMNMGVHSSERPDRFPLSSQSSTFTNVVATYGFYLPPVFFPDYVWAGLAPILFGFGQFFIHGINMNMKLGTFYNPGLASVILMHIPLGYYYIRYMTSSGQLTGRQWALGLAYGAAFWYLMLIKSTFGWLVDYNSPYPFYPNEMERGGMAAWIRRVRNA</sequence>
<evidence type="ECO:0000313" key="2">
    <source>
        <dbReference type="EMBL" id="PYH40470.1"/>
    </source>
</evidence>
<dbReference type="OrthoDB" id="4234824at2759"/>
<dbReference type="RefSeq" id="XP_025426452.1">
    <property type="nucleotide sequence ID" value="XM_025576107.1"/>
</dbReference>
<dbReference type="EMBL" id="KZ821285">
    <property type="protein sequence ID" value="PYH40470.1"/>
    <property type="molecule type" value="Genomic_DNA"/>
</dbReference>
<dbReference type="Pfam" id="PF13787">
    <property type="entry name" value="HXXEE"/>
    <property type="match status" value="1"/>
</dbReference>
<dbReference type="Proteomes" id="UP000248349">
    <property type="component" value="Unassembled WGS sequence"/>
</dbReference>
<protein>
    <recommendedName>
        <fullName evidence="4">HXXEE domain-containing protein</fullName>
    </recommendedName>
</protein>
<keyword evidence="3" id="KW-1185">Reference proteome</keyword>
<evidence type="ECO:0008006" key="4">
    <source>
        <dbReference type="Google" id="ProtNLM"/>
    </source>
</evidence>
<gene>
    <name evidence="2" type="ORF">BP01DRAFT_361253</name>
</gene>
<organism evidence="2 3">
    <name type="scientific">Aspergillus saccharolyticus JOP 1030-1</name>
    <dbReference type="NCBI Taxonomy" id="1450539"/>
    <lineage>
        <taxon>Eukaryota</taxon>
        <taxon>Fungi</taxon>
        <taxon>Dikarya</taxon>
        <taxon>Ascomycota</taxon>
        <taxon>Pezizomycotina</taxon>
        <taxon>Eurotiomycetes</taxon>
        <taxon>Eurotiomycetidae</taxon>
        <taxon>Eurotiales</taxon>
        <taxon>Aspergillaceae</taxon>
        <taxon>Aspergillus</taxon>
        <taxon>Aspergillus subgen. Circumdati</taxon>
    </lineage>
</organism>
<name>A0A318ZAF7_9EURO</name>
<dbReference type="InterPro" id="IPR025671">
    <property type="entry name" value="HXXEE"/>
</dbReference>
<feature type="transmembrane region" description="Helical" evidence="1">
    <location>
        <begin position="104"/>
        <end position="121"/>
    </location>
</feature>
<evidence type="ECO:0000256" key="1">
    <source>
        <dbReference type="SAM" id="Phobius"/>
    </source>
</evidence>
<keyword evidence="1" id="KW-0812">Transmembrane</keyword>
<reference evidence="2 3" key="1">
    <citation type="submission" date="2016-12" db="EMBL/GenBank/DDBJ databases">
        <title>The genomes of Aspergillus section Nigri reveals drivers in fungal speciation.</title>
        <authorList>
            <consortium name="DOE Joint Genome Institute"/>
            <person name="Vesth T.C."/>
            <person name="Nybo J."/>
            <person name="Theobald S."/>
            <person name="Brandl J."/>
            <person name="Frisvad J.C."/>
            <person name="Nielsen K.F."/>
            <person name="Lyhne E.K."/>
            <person name="Kogle M.E."/>
            <person name="Kuo A."/>
            <person name="Riley R."/>
            <person name="Clum A."/>
            <person name="Nolan M."/>
            <person name="Lipzen A."/>
            <person name="Salamov A."/>
            <person name="Henrissat B."/>
            <person name="Wiebenga A."/>
            <person name="De Vries R.P."/>
            <person name="Grigoriev I.V."/>
            <person name="Mortensen U.H."/>
            <person name="Andersen M.R."/>
            <person name="Baker S.E."/>
        </authorList>
    </citation>
    <scope>NUCLEOTIDE SEQUENCE [LARGE SCALE GENOMIC DNA]</scope>
    <source>
        <strain evidence="2 3">JOP 1030-1</strain>
    </source>
</reference>
<dbReference type="GeneID" id="37077335"/>
<evidence type="ECO:0000313" key="3">
    <source>
        <dbReference type="Proteomes" id="UP000248349"/>
    </source>
</evidence>
<dbReference type="AlphaFoldDB" id="A0A318ZAF7"/>
<accession>A0A318ZAF7</accession>
<keyword evidence="1" id="KW-1133">Transmembrane helix</keyword>